<gene>
    <name evidence="1" type="ORF">PS732_02460</name>
</gene>
<dbReference type="AlphaFoldDB" id="A0ABD7VG06"/>
<dbReference type="EMBL" id="CABVIJ010000009">
    <property type="protein sequence ID" value="VVO93087.1"/>
    <property type="molecule type" value="Genomic_DNA"/>
</dbReference>
<evidence type="ECO:0000313" key="2">
    <source>
        <dbReference type="Proteomes" id="UP000325779"/>
    </source>
</evidence>
<protein>
    <submittedName>
        <fullName evidence="1">Uncharacterized protein</fullName>
    </submittedName>
</protein>
<evidence type="ECO:0000313" key="1">
    <source>
        <dbReference type="EMBL" id="VVO93087.1"/>
    </source>
</evidence>
<accession>A0ABD7VG06</accession>
<dbReference type="RefSeq" id="WP_150596914.1">
    <property type="nucleotide sequence ID" value="NZ_CABVIJ010000009.1"/>
</dbReference>
<organism evidence="1 2">
    <name type="scientific">Pseudomonas fluorescens</name>
    <dbReference type="NCBI Taxonomy" id="294"/>
    <lineage>
        <taxon>Bacteria</taxon>
        <taxon>Pseudomonadati</taxon>
        <taxon>Pseudomonadota</taxon>
        <taxon>Gammaproteobacteria</taxon>
        <taxon>Pseudomonadales</taxon>
        <taxon>Pseudomonadaceae</taxon>
        <taxon>Pseudomonas</taxon>
    </lineage>
</organism>
<reference evidence="1 2" key="1">
    <citation type="submission" date="2019-09" db="EMBL/GenBank/DDBJ databases">
        <authorList>
            <person name="Chandra G."/>
            <person name="Truman W A."/>
        </authorList>
    </citation>
    <scope>NUCLEOTIDE SEQUENCE [LARGE SCALE GENOMIC DNA]</scope>
    <source>
        <strain evidence="1">PS732</strain>
    </source>
</reference>
<sequence>MSIELEKLPPKTRQKVEELMRANGWSFSRAINEMMEISIACGALSEVGKRRARVLELVPRISPSVRDSSG</sequence>
<name>A0ABD7VG06_PSEFL</name>
<dbReference type="Proteomes" id="UP000325779">
    <property type="component" value="Unassembled WGS sequence"/>
</dbReference>
<comment type="caution">
    <text evidence="1">The sequence shown here is derived from an EMBL/GenBank/DDBJ whole genome shotgun (WGS) entry which is preliminary data.</text>
</comment>
<proteinExistence type="predicted"/>